<dbReference type="RefSeq" id="WP_280701065.1">
    <property type="nucleotide sequence ID" value="NZ_JANQDL010000119.1"/>
</dbReference>
<feature type="domain" description="Translocation and assembly module TamB C-terminal" evidence="7">
    <location>
        <begin position="1434"/>
        <end position="1824"/>
    </location>
</feature>
<feature type="region of interest" description="Disordered" evidence="5">
    <location>
        <begin position="1516"/>
        <end position="1540"/>
    </location>
</feature>
<protein>
    <submittedName>
        <fullName evidence="8">Translocation/assembly module TamB domain-containing protein</fullName>
    </submittedName>
</protein>
<evidence type="ECO:0000256" key="2">
    <source>
        <dbReference type="ARBA" id="ARBA00022692"/>
    </source>
</evidence>
<comment type="caution">
    <text evidence="8">The sequence shown here is derived from an EMBL/GenBank/DDBJ whole genome shotgun (WGS) entry which is preliminary data.</text>
</comment>
<reference evidence="8 9" key="1">
    <citation type="journal article" date="2023" name="J. Phycol.">
        <title>Chrysosporum ovalisporum is synonymous with the true-branching cyanobacterium Umezakia natans (Nostocales/Aphanizomenonaceae).</title>
        <authorList>
            <person name="McGregor G.B."/>
            <person name="Sendall B.C."/>
            <person name="Niiyama Y."/>
            <person name="Tuji A."/>
            <person name="Willis A."/>
        </authorList>
    </citation>
    <scope>NUCLEOTIDE SEQUENCE [LARGE SCALE GENOMIC DNA]</scope>
    <source>
        <strain evidence="8 9">FSS-62</strain>
    </source>
</reference>
<evidence type="ECO:0000256" key="6">
    <source>
        <dbReference type="SAM" id="Phobius"/>
    </source>
</evidence>
<dbReference type="InterPro" id="IPR007452">
    <property type="entry name" value="TamB_C"/>
</dbReference>
<evidence type="ECO:0000256" key="5">
    <source>
        <dbReference type="SAM" id="MobiDB-lite"/>
    </source>
</evidence>
<keyword evidence="2 6" id="KW-0812">Transmembrane</keyword>
<dbReference type="Pfam" id="PF04357">
    <property type="entry name" value="TamB"/>
    <property type="match status" value="1"/>
</dbReference>
<dbReference type="Proteomes" id="UP001159370">
    <property type="component" value="Unassembled WGS sequence"/>
</dbReference>
<dbReference type="GO" id="GO:0009306">
    <property type="term" value="P:protein secretion"/>
    <property type="evidence" value="ECO:0007669"/>
    <property type="project" value="InterPro"/>
</dbReference>
<keyword evidence="4 6" id="KW-0472">Membrane</keyword>
<proteinExistence type="predicted"/>
<evidence type="ECO:0000256" key="4">
    <source>
        <dbReference type="ARBA" id="ARBA00023136"/>
    </source>
</evidence>
<dbReference type="EMBL" id="JANQDL010000119">
    <property type="protein sequence ID" value="MDH6065659.1"/>
    <property type="molecule type" value="Genomic_DNA"/>
</dbReference>
<comment type="subcellular location">
    <subcellularLocation>
        <location evidence="1">Membrane</location>
        <topology evidence="1">Single-pass membrane protein</topology>
    </subcellularLocation>
</comment>
<evidence type="ECO:0000256" key="3">
    <source>
        <dbReference type="ARBA" id="ARBA00022989"/>
    </source>
</evidence>
<evidence type="ECO:0000313" key="8">
    <source>
        <dbReference type="EMBL" id="MDH6065659.1"/>
    </source>
</evidence>
<gene>
    <name evidence="8" type="ORF">NWP23_18280</name>
</gene>
<organism evidence="8 9">
    <name type="scientific">Umezakia ovalisporum FSS-62</name>
    <dbReference type="NCBI Taxonomy" id="2971776"/>
    <lineage>
        <taxon>Bacteria</taxon>
        <taxon>Bacillati</taxon>
        <taxon>Cyanobacteriota</taxon>
        <taxon>Cyanophyceae</taxon>
        <taxon>Nostocales</taxon>
        <taxon>Nodulariaceae</taxon>
        <taxon>Umezakia</taxon>
    </lineage>
</organism>
<evidence type="ECO:0000256" key="1">
    <source>
        <dbReference type="ARBA" id="ARBA00004167"/>
    </source>
</evidence>
<feature type="transmembrane region" description="Helical" evidence="6">
    <location>
        <begin position="21"/>
        <end position="47"/>
    </location>
</feature>
<evidence type="ECO:0000313" key="9">
    <source>
        <dbReference type="Proteomes" id="UP001159370"/>
    </source>
</evidence>
<dbReference type="PANTHER" id="PTHR34457">
    <property type="entry name" value="EMBRYO DEFECTIVE 2410"/>
    <property type="match status" value="1"/>
</dbReference>
<dbReference type="GO" id="GO:0005886">
    <property type="term" value="C:plasma membrane"/>
    <property type="evidence" value="ECO:0007669"/>
    <property type="project" value="InterPro"/>
</dbReference>
<sequence>MTKSPQQNHHSHSPGCKGFWLLVLNRSGIALSGLVLLGMVGGIWRLWSFVKTELTPLAASSITNTLNRPVNLGKVTGFSLTKVQFSESSIPATPTDPDRAKIDAVEVGFDPLQLIFQRQLKLDVTLVNPDIYVEQDNQGRWINTKIDPPGQGKLIAIDLDKLRFRNAKLALLPQPHHEKVLFPSSTTPVTFSQIHGTAQLLQQNQLIQFQVKGETDSGGNVAIQGQVIPQTLAAKLQLRSQDLLAAQITRLIKLPFNLQKGKVNGDVEIQLAPKQAPLLFGAADLQGVTLQIPKVPKAFLNTQGQIRFQGQEIQLNNLATNYAKIPLIGTGIINTVTGYKLAGRVNSVSAANVQASLNINLPVPVTGELQANWQMLGPMTKPVLSGSVASIKTAKIDKIDFNNISGKFEFTPHTHLITFRDIQGKAAVGGEITGVGEINLSNTPQINFNLAAKKISGDAIAKIYQKSLPLQLGTVSGTAQLTGTANNVQTVVQWQAPEATYPGVGETVIAPDRNLTFRKVALNIGGGMVRGSGNFAQGRWGAVAQASGVKLTSFVDQNQLQNISLVGAEFNGNLTLEGRAEPFQIASIRTDHAKVNIGGGTVALSRIQLQDKNFSVQLLANGVRLQQLLKVSPPALAGSLAGKFQIAGNTENFRLNTLRAMGEARLNLPGGTVRASNIQLANGLYQAQLQTNNLPLQQLVTAPPQLHGSLTGQLNITGSVESFRPETIQATGQGELNGSGGRITASNIKLAHGRYQAVVDASEVKLNRFNQQLQGDLAGDLQVAGIFGSGKLANVRATGQVQLSKGIPGIQGPLTAALTWTGEKLAIEKALAKGLSLSGDILTNSNQAGIPEITQLNLNLRAKNYNLQQLPINLPNYLAMAGNVDFDGKITGSLPSPNLRGNIGLRELVVQNIAFEPLLTGKIQSATGQGLNLDLRGNGDWIALNLDGQNRPQSFLVKRQEALATGETQGNDLALKVTNFPLQILNLTLPPFPGLGSGTVGGLLTGNLQVNQKTLAATGNLAIASPKIGRIAGDHLAVEFRYRNGKATVTSSEFLKDNSRYAFSGNVGQTSQGQQIQGKFNVNQGNIQDVLTIAQILELRNLQGGAAEPNYGSAKDLTTQSRGLPEESLFTQLKRFYEIDALQAAQEQKRRESNPIPDLADVQGTFNGEIAVDTATAQGLSVEFDLNSENFTWGRPTETNGFYKANNIIANGKFANGTLQLRPLRIALDNGGLAFVGNIGGDDQSGQLQVNNFPVQLLNNFVNLPVGISGSLNGTAAIAGSIANPQSTGELQITQGELNQQPVESAIASFSYANGRLNFGSTISFVETQPVNITGSIPYQLPFASVAPDSDQINLDIKVKNEGLAILNLLTNQVAFENGEGEVDIEVRGTTKEPVVNGIATVNNATFAAQVLPEKIAGVTGKVLFNFDRILVEKLEGQFSRGNVIASGEIPIFNNTQSHSDNPLTVNADQLALNLKGLYQGGASGNLQIIGSALNPEIGGKVNLFDGQVLLANAANSQPPANSSTGFSLSKTNKQTQPNGENTLANLSQSLAKFNNLDIELGKNVQINNPPILSFQATGNLRVNGSFVEPIPQGTITLEQGGVNLFTTKFNLARGYKNTATFRPNQPRDPELDIRLVAKVLDLVQTSDFTRGNTVGLAALENVQVEANVQGFASQLNESLELRSSPSRSKTEIVALLGGGFVGGQEGGDSTLGLINIAGSAVFSNFQSAFNEIGTAVGLSELRIFPTIVSNNPESIRSNSTLELAAEAGIDVSAKVSVSSIKILTTNDPFQWGINYRINEEVRLRGSTNLENDNRVSIEYQRRF</sequence>
<evidence type="ECO:0000259" key="7">
    <source>
        <dbReference type="Pfam" id="PF04357"/>
    </source>
</evidence>
<accession>A0AA43H1H0</accession>
<keyword evidence="3 6" id="KW-1133">Transmembrane helix</keyword>
<dbReference type="InterPro" id="IPR053022">
    <property type="entry name" value="Chloroplast_translocon_comp"/>
</dbReference>
<feature type="compositionally biased region" description="Polar residues" evidence="5">
    <location>
        <begin position="1525"/>
        <end position="1540"/>
    </location>
</feature>
<dbReference type="PANTHER" id="PTHR34457:SF3">
    <property type="entry name" value="PROTEIN TIC236, CHLOROPLASTIC"/>
    <property type="match status" value="1"/>
</dbReference>
<name>A0AA43H1H0_9CYAN</name>